<evidence type="ECO:0000256" key="1">
    <source>
        <dbReference type="SAM" id="MobiDB-lite"/>
    </source>
</evidence>
<feature type="region of interest" description="Disordered" evidence="1">
    <location>
        <begin position="195"/>
        <end position="216"/>
    </location>
</feature>
<feature type="domain" description="Nuclear mitotic apparatus protein 1 N-terminal hook" evidence="2">
    <location>
        <begin position="8"/>
        <end position="153"/>
    </location>
</feature>
<dbReference type="Gene3D" id="1.10.418.10">
    <property type="entry name" value="Calponin-like domain"/>
    <property type="match status" value="1"/>
</dbReference>
<dbReference type="InterPro" id="IPR036872">
    <property type="entry name" value="CH_dom_sf"/>
</dbReference>
<dbReference type="Proteomes" id="UP001162483">
    <property type="component" value="Unassembled WGS sequence"/>
</dbReference>
<comment type="caution">
    <text evidence="3">The sequence shown here is derived from an EMBL/GenBank/DDBJ whole genome shotgun (WGS) entry which is preliminary data.</text>
</comment>
<dbReference type="Pfam" id="PF21670">
    <property type="entry name" value="HOOK_N_NuMA"/>
    <property type="match status" value="1"/>
</dbReference>
<keyword evidence="4" id="KW-1185">Reference proteome</keyword>
<protein>
    <recommendedName>
        <fullName evidence="2">Nuclear mitotic apparatus protein 1 N-terminal hook domain-containing protein</fullName>
    </recommendedName>
</protein>
<accession>A0ABN9EQ69</accession>
<gene>
    <name evidence="3" type="ORF">SPARVUS_LOCUS10456625</name>
</gene>
<dbReference type="EMBL" id="CATNWA010015795">
    <property type="protein sequence ID" value="CAI9586873.1"/>
    <property type="molecule type" value="Genomic_DNA"/>
</dbReference>
<sequence>MALQGTLMESLFTWVNSLKVDDPIENLSQLQDLNIIIKIVNKLNGSSEEHPQILHKPLDERLAFLQKHCRCGSKAENLVQWERIVHGENSDVEICKILVLLFYVSNIKCKNAQDWESFDHKTQTNLASILRFVLDNEDDLSLDDKLIHFLQRKARVISTSESGSSSDEIASPNVPVRKSQVRFLELHKVASSSSLKSLPLDSPSSPMSEVLHMPQF</sequence>
<proteinExistence type="predicted"/>
<reference evidence="3" key="1">
    <citation type="submission" date="2023-05" db="EMBL/GenBank/DDBJ databases">
        <authorList>
            <person name="Stuckert A."/>
        </authorList>
    </citation>
    <scope>NUCLEOTIDE SEQUENCE</scope>
</reference>
<dbReference type="InterPro" id="IPR048724">
    <property type="entry name" value="NuMA_N_HOOK"/>
</dbReference>
<organism evidence="3 4">
    <name type="scientific">Staurois parvus</name>
    <dbReference type="NCBI Taxonomy" id="386267"/>
    <lineage>
        <taxon>Eukaryota</taxon>
        <taxon>Metazoa</taxon>
        <taxon>Chordata</taxon>
        <taxon>Craniata</taxon>
        <taxon>Vertebrata</taxon>
        <taxon>Euteleostomi</taxon>
        <taxon>Amphibia</taxon>
        <taxon>Batrachia</taxon>
        <taxon>Anura</taxon>
        <taxon>Neobatrachia</taxon>
        <taxon>Ranoidea</taxon>
        <taxon>Ranidae</taxon>
        <taxon>Staurois</taxon>
    </lineage>
</organism>
<evidence type="ECO:0000259" key="2">
    <source>
        <dbReference type="Pfam" id="PF21670"/>
    </source>
</evidence>
<dbReference type="SUPFAM" id="SSF116907">
    <property type="entry name" value="Hook domain"/>
    <property type="match status" value="1"/>
</dbReference>
<evidence type="ECO:0000313" key="3">
    <source>
        <dbReference type="EMBL" id="CAI9586873.1"/>
    </source>
</evidence>
<feature type="compositionally biased region" description="Low complexity" evidence="1">
    <location>
        <begin position="195"/>
        <end position="208"/>
    </location>
</feature>
<evidence type="ECO:0000313" key="4">
    <source>
        <dbReference type="Proteomes" id="UP001162483"/>
    </source>
</evidence>
<dbReference type="CDD" id="cd22224">
    <property type="entry name" value="HkD_NuMA"/>
    <property type="match status" value="1"/>
</dbReference>
<name>A0ABN9EQ69_9NEOB</name>
<feature type="non-terminal residue" evidence="3">
    <location>
        <position position="216"/>
    </location>
</feature>